<feature type="transmembrane region" description="Helical" evidence="2">
    <location>
        <begin position="71"/>
        <end position="91"/>
    </location>
</feature>
<keyword evidence="2" id="KW-0472">Membrane</keyword>
<proteinExistence type="predicted"/>
<keyword evidence="4" id="KW-1185">Reference proteome</keyword>
<name>A0ABN9TL74_9DINO</name>
<comment type="caution">
    <text evidence="3">The sequence shown here is derived from an EMBL/GenBank/DDBJ whole genome shotgun (WGS) entry which is preliminary data.</text>
</comment>
<dbReference type="Proteomes" id="UP001189429">
    <property type="component" value="Unassembled WGS sequence"/>
</dbReference>
<dbReference type="EMBL" id="CAUYUJ010014837">
    <property type="protein sequence ID" value="CAK0846599.1"/>
    <property type="molecule type" value="Genomic_DNA"/>
</dbReference>
<evidence type="ECO:0000256" key="1">
    <source>
        <dbReference type="SAM" id="MobiDB-lite"/>
    </source>
</evidence>
<sequence length="988" mass="109845">MRPTRRWAKRPPGSRGLVDTEERATRRSGSRFSGWLKSGSAMPDEEEDDEGSAPAGEGWCKAHCGKGKGSACYWCFVVVFALFFFEFPLFLKWMLMSPMPIEFWNEDYDKWPALQNQTFIKADTSSQYSISMSRIPRTTSGCNLSCIGFDGTTSSGYNEMSFNVDVTLNATGFEYSAFPLLLASNDWSNWWLAADRTDSTPHSYFPSSSPEESSVYRHECTRPPEFDRDSEGNPVAPAEVRPEELYASTPTYVMVCVVWHSEKVNWHNQHNTMAPEELASQCDSVGGVCGWSCGSNPNGGSLPGCSAGLIDVEANSVAGVRVPEASFSGAVSVRACTDEPGTEECTTTSALFPKWPCRQCVRKTPEAMRGAGGQGDELVYYDSLPRMEVLLKDAAINDATADAAPRAYILTSPMNIDGAGPAGMLNGTWTKLYDPITHPEPLPVSVAEAQWAEEPEVSGDETTTLPPTVDDVGRHKMHFFQKNKLSLKPSRCFGQSGPLYLVACAVNESTYRDSFEMIHGQTVAPPPFNDRCIAVTGRCAHACMDTDQPLEHCTADGFIKFDELSQEDIETPTNNDMAVNMFVFTLMVGFAVKLVTYLPGLFIPYKHPKYYDPSMTAELKYIAICAPSGGETKACVLRNLVGAVSTLPKNCQCPFHVIFADEGHRHPQKVMFRALASVLHHVPDHCVNQTMADNGRSPRQSMRNFKEENLKAFTKLWVEQTRMCRLDGCNTDKIANKIKALKKGLEDPSQPTDAIKKMEKAIDDLAGVTALKTLQARAGWPKGDADESIKKLEAALLQLRLELCVGEKTYDGAGACDAKKPMHLDDCENISWTPARSDWNPNPQPLYTVHYLARAKPDEDDERILKVQHVARGMWYYKIPMLEEKRTKKSWLEWRQTAQEFTDADFDKDKYIVPLRTSRGKAGGLNFRWRTYSITPCTWPLRTGPPWNLRGSSMPCSVSPTPVTNTSLISCTRLFHSSSSSRAGLRER</sequence>
<protein>
    <submittedName>
        <fullName evidence="3">Uncharacterized protein</fullName>
    </submittedName>
</protein>
<evidence type="ECO:0000313" key="3">
    <source>
        <dbReference type="EMBL" id="CAK0846599.1"/>
    </source>
</evidence>
<keyword evidence="2" id="KW-1133">Transmembrane helix</keyword>
<keyword evidence="2" id="KW-0812">Transmembrane</keyword>
<feature type="region of interest" description="Disordered" evidence="1">
    <location>
        <begin position="1"/>
        <end position="54"/>
    </location>
</feature>
<evidence type="ECO:0000313" key="4">
    <source>
        <dbReference type="Proteomes" id="UP001189429"/>
    </source>
</evidence>
<accession>A0ABN9TL74</accession>
<reference evidence="3" key="1">
    <citation type="submission" date="2023-10" db="EMBL/GenBank/DDBJ databases">
        <authorList>
            <person name="Chen Y."/>
            <person name="Shah S."/>
            <person name="Dougan E. K."/>
            <person name="Thang M."/>
            <person name="Chan C."/>
        </authorList>
    </citation>
    <scope>NUCLEOTIDE SEQUENCE [LARGE SCALE GENOMIC DNA]</scope>
</reference>
<gene>
    <name evidence="3" type="ORF">PCOR1329_LOCUS40061</name>
</gene>
<evidence type="ECO:0000256" key="2">
    <source>
        <dbReference type="SAM" id="Phobius"/>
    </source>
</evidence>
<organism evidence="3 4">
    <name type="scientific">Prorocentrum cordatum</name>
    <dbReference type="NCBI Taxonomy" id="2364126"/>
    <lineage>
        <taxon>Eukaryota</taxon>
        <taxon>Sar</taxon>
        <taxon>Alveolata</taxon>
        <taxon>Dinophyceae</taxon>
        <taxon>Prorocentrales</taxon>
        <taxon>Prorocentraceae</taxon>
        <taxon>Prorocentrum</taxon>
    </lineage>
</organism>